<dbReference type="EMBL" id="JADNRY010000021">
    <property type="protein sequence ID" value="KAF9072876.1"/>
    <property type="molecule type" value="Genomic_DNA"/>
</dbReference>
<dbReference type="PANTHER" id="PTHR10963">
    <property type="entry name" value="GLYCOSYL HYDROLASE-RELATED"/>
    <property type="match status" value="1"/>
</dbReference>
<dbReference type="SUPFAM" id="SSF49899">
    <property type="entry name" value="Concanavalin A-like lectins/glucanases"/>
    <property type="match status" value="1"/>
</dbReference>
<sequence length="413" mass="43151">MLFLYYSVTFACLFISLQDSVYASNIASRLARRTARHINGLAKDLNVALDVVLFSAQKQPQVQLTTHSQVVFCKPGTGSTSTGIPSASSTRTASSVASSSTGVAVSTPWKLVEEHSGSSFFDGWTFTNAPDVTTGGVVNYVDSGTASSNNLTQITSAGTAIMRVETTPVVTGNRQSIRITTNNVYNTGLWILDAVHIPSGCGTWPAFWTNGPNWPAGGEIDIVEGVGDSTNDQATLHTIEGCSLSSTSSSALGITGTTVTSTDCVSTGGGCGIRSDSTVSYGAAFNSNGGGVFTMTLNSSGIAVWFFERSAIPSDITAGTPLPGAWGTPFAWWSSPTCNISEFFGFQSTIFDTTLCGQLAGAVWSDSGSPGQAQSCATRTGVSDCVTFVQNNGAAMEEAYWEVNSVQIYQIPS</sequence>
<dbReference type="Gene3D" id="2.60.120.200">
    <property type="match status" value="1"/>
</dbReference>
<name>A0A9P5PUW7_9AGAR</name>
<dbReference type="AlphaFoldDB" id="A0A9P5PUW7"/>
<dbReference type="OrthoDB" id="192832at2759"/>
<proteinExistence type="predicted"/>
<evidence type="ECO:0000313" key="4">
    <source>
        <dbReference type="Proteomes" id="UP000772434"/>
    </source>
</evidence>
<accession>A0A9P5PUW7</accession>
<protein>
    <submittedName>
        <fullName evidence="3">Concanavalin A-like lectin/glucanase domain-containing protein</fullName>
    </submittedName>
</protein>
<gene>
    <name evidence="3" type="ORF">BDP27DRAFT_1391154</name>
</gene>
<dbReference type="CDD" id="cd02181">
    <property type="entry name" value="GH16_fungal_Lam16A_glucanase"/>
    <property type="match status" value="1"/>
</dbReference>
<dbReference type="GO" id="GO:0009251">
    <property type="term" value="P:glucan catabolic process"/>
    <property type="evidence" value="ECO:0007669"/>
    <property type="project" value="TreeGrafter"/>
</dbReference>
<evidence type="ECO:0000313" key="3">
    <source>
        <dbReference type="EMBL" id="KAF9072876.1"/>
    </source>
</evidence>
<dbReference type="InterPro" id="IPR050546">
    <property type="entry name" value="Glycosyl_Hydrlase_16"/>
</dbReference>
<organism evidence="3 4">
    <name type="scientific">Rhodocollybia butyracea</name>
    <dbReference type="NCBI Taxonomy" id="206335"/>
    <lineage>
        <taxon>Eukaryota</taxon>
        <taxon>Fungi</taxon>
        <taxon>Dikarya</taxon>
        <taxon>Basidiomycota</taxon>
        <taxon>Agaricomycotina</taxon>
        <taxon>Agaricomycetes</taxon>
        <taxon>Agaricomycetidae</taxon>
        <taxon>Agaricales</taxon>
        <taxon>Marasmiineae</taxon>
        <taxon>Omphalotaceae</taxon>
        <taxon>Rhodocollybia</taxon>
    </lineage>
</organism>
<feature type="signal peptide" evidence="1">
    <location>
        <begin position="1"/>
        <end position="23"/>
    </location>
</feature>
<dbReference type="InterPro" id="IPR013320">
    <property type="entry name" value="ConA-like_dom_sf"/>
</dbReference>
<dbReference type="GO" id="GO:0004553">
    <property type="term" value="F:hydrolase activity, hydrolyzing O-glycosyl compounds"/>
    <property type="evidence" value="ECO:0007669"/>
    <property type="project" value="InterPro"/>
</dbReference>
<evidence type="ECO:0000256" key="1">
    <source>
        <dbReference type="SAM" id="SignalP"/>
    </source>
</evidence>
<reference evidence="3" key="1">
    <citation type="submission" date="2020-11" db="EMBL/GenBank/DDBJ databases">
        <authorList>
            <consortium name="DOE Joint Genome Institute"/>
            <person name="Ahrendt S."/>
            <person name="Riley R."/>
            <person name="Andreopoulos W."/>
            <person name="Labutti K."/>
            <person name="Pangilinan J."/>
            <person name="Ruiz-Duenas F.J."/>
            <person name="Barrasa J.M."/>
            <person name="Sanchez-Garcia M."/>
            <person name="Camarero S."/>
            <person name="Miyauchi S."/>
            <person name="Serrano A."/>
            <person name="Linde D."/>
            <person name="Babiker R."/>
            <person name="Drula E."/>
            <person name="Ayuso-Fernandez I."/>
            <person name="Pacheco R."/>
            <person name="Padilla G."/>
            <person name="Ferreira P."/>
            <person name="Barriuso J."/>
            <person name="Kellner H."/>
            <person name="Castanera R."/>
            <person name="Alfaro M."/>
            <person name="Ramirez L."/>
            <person name="Pisabarro A.G."/>
            <person name="Kuo A."/>
            <person name="Tritt A."/>
            <person name="Lipzen A."/>
            <person name="He G."/>
            <person name="Yan M."/>
            <person name="Ng V."/>
            <person name="Cullen D."/>
            <person name="Martin F."/>
            <person name="Rosso M.-N."/>
            <person name="Henrissat B."/>
            <person name="Hibbett D."/>
            <person name="Martinez A.T."/>
            <person name="Grigoriev I.V."/>
        </authorList>
    </citation>
    <scope>NUCLEOTIDE SEQUENCE</scope>
    <source>
        <strain evidence="3">AH 40177</strain>
    </source>
</reference>
<keyword evidence="4" id="KW-1185">Reference proteome</keyword>
<dbReference type="InterPro" id="IPR000757">
    <property type="entry name" value="Beta-glucanase-like"/>
</dbReference>
<feature type="domain" description="GH16" evidence="2">
    <location>
        <begin position="79"/>
        <end position="368"/>
    </location>
</feature>
<dbReference type="PANTHER" id="PTHR10963:SF24">
    <property type="entry name" value="GLYCOSIDASE C21B10.07-RELATED"/>
    <property type="match status" value="1"/>
</dbReference>
<keyword evidence="1" id="KW-0732">Signal</keyword>
<dbReference type="PROSITE" id="PS51762">
    <property type="entry name" value="GH16_2"/>
    <property type="match status" value="1"/>
</dbReference>
<dbReference type="Proteomes" id="UP000772434">
    <property type="component" value="Unassembled WGS sequence"/>
</dbReference>
<feature type="chain" id="PRO_5040384842" evidence="1">
    <location>
        <begin position="24"/>
        <end position="413"/>
    </location>
</feature>
<comment type="caution">
    <text evidence="3">The sequence shown here is derived from an EMBL/GenBank/DDBJ whole genome shotgun (WGS) entry which is preliminary data.</text>
</comment>
<dbReference type="Pfam" id="PF26113">
    <property type="entry name" value="GH16_XgeA"/>
    <property type="match status" value="1"/>
</dbReference>
<evidence type="ECO:0000259" key="2">
    <source>
        <dbReference type="PROSITE" id="PS51762"/>
    </source>
</evidence>